<organism evidence="2">
    <name type="scientific">Arundo donax</name>
    <name type="common">Giant reed</name>
    <name type="synonym">Donax arundinaceus</name>
    <dbReference type="NCBI Taxonomy" id="35708"/>
    <lineage>
        <taxon>Eukaryota</taxon>
        <taxon>Viridiplantae</taxon>
        <taxon>Streptophyta</taxon>
        <taxon>Embryophyta</taxon>
        <taxon>Tracheophyta</taxon>
        <taxon>Spermatophyta</taxon>
        <taxon>Magnoliopsida</taxon>
        <taxon>Liliopsida</taxon>
        <taxon>Poales</taxon>
        <taxon>Poaceae</taxon>
        <taxon>PACMAD clade</taxon>
        <taxon>Arundinoideae</taxon>
        <taxon>Arundineae</taxon>
        <taxon>Arundo</taxon>
    </lineage>
</organism>
<accession>A0A0A8ZS56</accession>
<dbReference type="AlphaFoldDB" id="A0A0A8ZS56"/>
<reference evidence="2" key="2">
    <citation type="journal article" date="2015" name="Data Brief">
        <title>Shoot transcriptome of the giant reed, Arundo donax.</title>
        <authorList>
            <person name="Barrero R.A."/>
            <person name="Guerrero F.D."/>
            <person name="Moolhuijzen P."/>
            <person name="Goolsby J.A."/>
            <person name="Tidwell J."/>
            <person name="Bellgard S.E."/>
            <person name="Bellgard M.I."/>
        </authorList>
    </citation>
    <scope>NUCLEOTIDE SEQUENCE</scope>
    <source>
        <tissue evidence="2">Shoot tissue taken approximately 20 cm above the soil surface</tissue>
    </source>
</reference>
<feature type="compositionally biased region" description="Basic and acidic residues" evidence="1">
    <location>
        <begin position="7"/>
        <end position="22"/>
    </location>
</feature>
<evidence type="ECO:0000313" key="2">
    <source>
        <dbReference type="EMBL" id="JAD41601.1"/>
    </source>
</evidence>
<protein>
    <submittedName>
        <fullName evidence="2">Uncharacterized protein</fullName>
    </submittedName>
</protein>
<sequence>MMHFLMKYRDDHKVNSSRCEHH</sequence>
<name>A0A0A8ZS56_ARUDO</name>
<feature type="region of interest" description="Disordered" evidence="1">
    <location>
        <begin position="1"/>
        <end position="22"/>
    </location>
</feature>
<evidence type="ECO:0000256" key="1">
    <source>
        <dbReference type="SAM" id="MobiDB-lite"/>
    </source>
</evidence>
<reference evidence="2" key="1">
    <citation type="submission" date="2014-09" db="EMBL/GenBank/DDBJ databases">
        <authorList>
            <person name="Magalhaes I.L.F."/>
            <person name="Oliveira U."/>
            <person name="Santos F.R."/>
            <person name="Vidigal T.H.D.A."/>
            <person name="Brescovit A.D."/>
            <person name="Santos A.J."/>
        </authorList>
    </citation>
    <scope>NUCLEOTIDE SEQUENCE</scope>
    <source>
        <tissue evidence="2">Shoot tissue taken approximately 20 cm above the soil surface</tissue>
    </source>
</reference>
<proteinExistence type="predicted"/>
<dbReference type="EMBL" id="GBRH01256294">
    <property type="protein sequence ID" value="JAD41601.1"/>
    <property type="molecule type" value="Transcribed_RNA"/>
</dbReference>